<evidence type="ECO:0000313" key="1">
    <source>
        <dbReference type="EMBL" id="PNX55247.1"/>
    </source>
</evidence>
<dbReference type="EMBL" id="ASHM01070818">
    <property type="protein sequence ID" value="PNX55247.1"/>
    <property type="molecule type" value="Genomic_DNA"/>
</dbReference>
<reference evidence="1 2" key="1">
    <citation type="journal article" date="2014" name="Am. J. Bot.">
        <title>Genome assembly and annotation for red clover (Trifolium pratense; Fabaceae).</title>
        <authorList>
            <person name="Istvanek J."/>
            <person name="Jaros M."/>
            <person name="Krenek A."/>
            <person name="Repkova J."/>
        </authorList>
    </citation>
    <scope>NUCLEOTIDE SEQUENCE [LARGE SCALE GENOMIC DNA]</scope>
    <source>
        <strain evidence="2">cv. Tatra</strain>
        <tissue evidence="1">Young leaves</tissue>
    </source>
</reference>
<gene>
    <name evidence="1" type="ORF">L195_g048874</name>
</gene>
<accession>A0A2K3JMI4</accession>
<evidence type="ECO:0000313" key="2">
    <source>
        <dbReference type="Proteomes" id="UP000236291"/>
    </source>
</evidence>
<proteinExistence type="predicted"/>
<name>A0A2K3JMI4_TRIPR</name>
<dbReference type="AlphaFoldDB" id="A0A2K3JMI4"/>
<sequence length="73" mass="7823">MMPYVTTTTAMALETSSSSAALIEGASNYSLGSVSEQVSLSPGYIYTVQDGGRWWLGCKRREKAELSVGVNDL</sequence>
<comment type="caution">
    <text evidence="1">The sequence shown here is derived from an EMBL/GenBank/DDBJ whole genome shotgun (WGS) entry which is preliminary data.</text>
</comment>
<dbReference type="Proteomes" id="UP000236291">
    <property type="component" value="Unassembled WGS sequence"/>
</dbReference>
<reference evidence="1 2" key="2">
    <citation type="journal article" date="2017" name="Front. Plant Sci.">
        <title>Gene Classification and Mining of Molecular Markers Useful in Red Clover (Trifolium pratense) Breeding.</title>
        <authorList>
            <person name="Istvanek J."/>
            <person name="Dluhosova J."/>
            <person name="Dluhos P."/>
            <person name="Patkova L."/>
            <person name="Nedelnik J."/>
            <person name="Repkova J."/>
        </authorList>
    </citation>
    <scope>NUCLEOTIDE SEQUENCE [LARGE SCALE GENOMIC DNA]</scope>
    <source>
        <strain evidence="2">cv. Tatra</strain>
        <tissue evidence="1">Young leaves</tissue>
    </source>
</reference>
<protein>
    <submittedName>
        <fullName evidence="1">Uncharacterized protein</fullName>
    </submittedName>
</protein>
<organism evidence="1 2">
    <name type="scientific">Trifolium pratense</name>
    <name type="common">Red clover</name>
    <dbReference type="NCBI Taxonomy" id="57577"/>
    <lineage>
        <taxon>Eukaryota</taxon>
        <taxon>Viridiplantae</taxon>
        <taxon>Streptophyta</taxon>
        <taxon>Embryophyta</taxon>
        <taxon>Tracheophyta</taxon>
        <taxon>Spermatophyta</taxon>
        <taxon>Magnoliopsida</taxon>
        <taxon>eudicotyledons</taxon>
        <taxon>Gunneridae</taxon>
        <taxon>Pentapetalae</taxon>
        <taxon>rosids</taxon>
        <taxon>fabids</taxon>
        <taxon>Fabales</taxon>
        <taxon>Fabaceae</taxon>
        <taxon>Papilionoideae</taxon>
        <taxon>50 kb inversion clade</taxon>
        <taxon>NPAAA clade</taxon>
        <taxon>Hologalegina</taxon>
        <taxon>IRL clade</taxon>
        <taxon>Trifolieae</taxon>
        <taxon>Trifolium</taxon>
    </lineage>
</organism>